<sequence length="270" mass="31540">MDIRKWIQKYDVDCDVKYSSLNTRKTYKNGVREFLEYFSYEVEPKSISNHKIKVWLLQSKTLNTRKHRQCSVNSFYKLTVRMPSKISKIPYPKNQRKLPRVIETDYLLKTINNISNIKHKALIATGFDLSLRRDEVINIKMCNIDRKRMLVLIENGKGKKDRYVKLSDELLLIWDAYYSTYKPITYLFNGESKTSLKYSPGSYNLVVKKYLGNQYSTHTLRHSGATSMLENGTPLPIIQELLGHESIKTTKIYTHVSLNTLQNVKSPLSK</sequence>
<evidence type="ECO:0000256" key="5">
    <source>
        <dbReference type="PROSITE-ProRule" id="PRU01248"/>
    </source>
</evidence>
<keyword evidence="4" id="KW-0233">DNA recombination</keyword>
<evidence type="ECO:0000313" key="8">
    <source>
        <dbReference type="EMBL" id="WNH10092.1"/>
    </source>
</evidence>
<evidence type="ECO:0000256" key="4">
    <source>
        <dbReference type="ARBA" id="ARBA00023172"/>
    </source>
</evidence>
<feature type="domain" description="Core-binding (CB)" evidence="7">
    <location>
        <begin position="1"/>
        <end position="80"/>
    </location>
</feature>
<dbReference type="InterPro" id="IPR002104">
    <property type="entry name" value="Integrase_catalytic"/>
</dbReference>
<name>A0ABY9XVV4_9FLAO</name>
<organism evidence="8 9">
    <name type="scientific">Thalassobellus suaedae</name>
    <dbReference type="NCBI Taxonomy" id="3074124"/>
    <lineage>
        <taxon>Bacteria</taxon>
        <taxon>Pseudomonadati</taxon>
        <taxon>Bacteroidota</taxon>
        <taxon>Flavobacteriia</taxon>
        <taxon>Flavobacteriales</taxon>
        <taxon>Flavobacteriaceae</taxon>
        <taxon>Thalassobellus</taxon>
    </lineage>
</organism>
<evidence type="ECO:0000313" key="9">
    <source>
        <dbReference type="Proteomes" id="UP001302806"/>
    </source>
</evidence>
<keyword evidence="3 5" id="KW-0238">DNA-binding</keyword>
<gene>
    <name evidence="8" type="ORF">RHP51_05165</name>
</gene>
<dbReference type="Pfam" id="PF00589">
    <property type="entry name" value="Phage_integrase"/>
    <property type="match status" value="1"/>
</dbReference>
<dbReference type="PROSITE" id="PS51898">
    <property type="entry name" value="TYR_RECOMBINASE"/>
    <property type="match status" value="1"/>
</dbReference>
<proteinExistence type="inferred from homology"/>
<keyword evidence="2" id="KW-0229">DNA integration</keyword>
<dbReference type="Gene3D" id="1.10.443.10">
    <property type="entry name" value="Intergrase catalytic core"/>
    <property type="match status" value="1"/>
</dbReference>
<accession>A0ABY9XVV4</accession>
<comment type="similarity">
    <text evidence="1">Belongs to the 'phage' integrase family.</text>
</comment>
<evidence type="ECO:0000259" key="6">
    <source>
        <dbReference type="PROSITE" id="PS51898"/>
    </source>
</evidence>
<protein>
    <submittedName>
        <fullName evidence="8">Tyrosine-type recombinase/integrase</fullName>
    </submittedName>
</protein>
<dbReference type="InterPro" id="IPR050090">
    <property type="entry name" value="Tyrosine_recombinase_XerCD"/>
</dbReference>
<evidence type="ECO:0000256" key="3">
    <source>
        <dbReference type="ARBA" id="ARBA00023125"/>
    </source>
</evidence>
<dbReference type="InterPro" id="IPR011010">
    <property type="entry name" value="DNA_brk_join_enz"/>
</dbReference>
<evidence type="ECO:0000256" key="2">
    <source>
        <dbReference type="ARBA" id="ARBA00022908"/>
    </source>
</evidence>
<dbReference type="RefSeq" id="WP_415866441.1">
    <property type="nucleotide sequence ID" value="NZ_CP134537.1"/>
</dbReference>
<dbReference type="InterPro" id="IPR044068">
    <property type="entry name" value="CB"/>
</dbReference>
<dbReference type="InterPro" id="IPR013762">
    <property type="entry name" value="Integrase-like_cat_sf"/>
</dbReference>
<dbReference type="PANTHER" id="PTHR30349:SF41">
    <property type="entry name" value="INTEGRASE_RECOMBINASE PROTEIN MJ0367-RELATED"/>
    <property type="match status" value="1"/>
</dbReference>
<dbReference type="PROSITE" id="PS51900">
    <property type="entry name" value="CB"/>
    <property type="match status" value="1"/>
</dbReference>
<dbReference type="Proteomes" id="UP001302806">
    <property type="component" value="Chromosome"/>
</dbReference>
<dbReference type="EMBL" id="CP134537">
    <property type="protein sequence ID" value="WNH10092.1"/>
    <property type="molecule type" value="Genomic_DNA"/>
</dbReference>
<dbReference type="PANTHER" id="PTHR30349">
    <property type="entry name" value="PHAGE INTEGRASE-RELATED"/>
    <property type="match status" value="1"/>
</dbReference>
<evidence type="ECO:0000259" key="7">
    <source>
        <dbReference type="PROSITE" id="PS51900"/>
    </source>
</evidence>
<dbReference type="SUPFAM" id="SSF56349">
    <property type="entry name" value="DNA breaking-rejoining enzymes"/>
    <property type="match status" value="1"/>
</dbReference>
<evidence type="ECO:0000256" key="1">
    <source>
        <dbReference type="ARBA" id="ARBA00008857"/>
    </source>
</evidence>
<feature type="domain" description="Tyr recombinase" evidence="6">
    <location>
        <begin position="97"/>
        <end position="266"/>
    </location>
</feature>
<reference evidence="8 9" key="1">
    <citation type="submission" date="2023-09" db="EMBL/GenBank/DDBJ databases">
        <title>Thalassobella suaedae gen. nov., sp. nov., a marine bacterium of the family Flavobacteriaceae isolated from a halophyte Suaeda japonica.</title>
        <authorList>
            <person name="Lee S.Y."/>
            <person name="Hwang C.Y."/>
        </authorList>
    </citation>
    <scope>NUCLEOTIDE SEQUENCE [LARGE SCALE GENOMIC DNA]</scope>
    <source>
        <strain evidence="8 9">HL-DH14</strain>
    </source>
</reference>